<dbReference type="PANTHER" id="PTHR34094">
    <property type="match status" value="1"/>
</dbReference>
<dbReference type="Pfam" id="PF13349">
    <property type="entry name" value="DUF4097"/>
    <property type="match status" value="1"/>
</dbReference>
<name>A0A316G203_9GAMM</name>
<feature type="chain" id="PRO_5016233300" evidence="1">
    <location>
        <begin position="26"/>
        <end position="314"/>
    </location>
</feature>
<evidence type="ECO:0000259" key="2">
    <source>
        <dbReference type="Pfam" id="PF13349"/>
    </source>
</evidence>
<dbReference type="Proteomes" id="UP000245790">
    <property type="component" value="Unassembled WGS sequence"/>
</dbReference>
<gene>
    <name evidence="3" type="ORF">C8D97_102220</name>
</gene>
<keyword evidence="1" id="KW-0732">Signal</keyword>
<reference evidence="3 4" key="1">
    <citation type="submission" date="2018-05" db="EMBL/GenBank/DDBJ databases">
        <title>Genomic Encyclopedia of Type Strains, Phase IV (KMG-IV): sequencing the most valuable type-strain genomes for metagenomic binning, comparative biology and taxonomic classification.</title>
        <authorList>
            <person name="Goeker M."/>
        </authorList>
    </citation>
    <scope>NUCLEOTIDE SEQUENCE [LARGE SCALE GENOMIC DNA]</scope>
    <source>
        <strain evidence="3 4">DSM 25350</strain>
    </source>
</reference>
<keyword evidence="4" id="KW-1185">Reference proteome</keyword>
<dbReference type="RefSeq" id="WP_109761888.1">
    <property type="nucleotide sequence ID" value="NZ_QGGU01000002.1"/>
</dbReference>
<dbReference type="Gene3D" id="2.160.20.120">
    <property type="match status" value="1"/>
</dbReference>
<dbReference type="AlphaFoldDB" id="A0A316G203"/>
<proteinExistence type="predicted"/>
<protein>
    <submittedName>
        <fullName evidence="3">Putative adhesin</fullName>
    </submittedName>
</protein>
<accession>A0A316G203</accession>
<evidence type="ECO:0000313" key="3">
    <source>
        <dbReference type="EMBL" id="PWK53830.1"/>
    </source>
</evidence>
<evidence type="ECO:0000256" key="1">
    <source>
        <dbReference type="SAM" id="SignalP"/>
    </source>
</evidence>
<organism evidence="3 4">
    <name type="scientific">Pleionea mediterranea</name>
    <dbReference type="NCBI Taxonomy" id="523701"/>
    <lineage>
        <taxon>Bacteria</taxon>
        <taxon>Pseudomonadati</taxon>
        <taxon>Pseudomonadota</taxon>
        <taxon>Gammaproteobacteria</taxon>
        <taxon>Oceanospirillales</taxon>
        <taxon>Pleioneaceae</taxon>
        <taxon>Pleionea</taxon>
    </lineage>
</organism>
<evidence type="ECO:0000313" key="4">
    <source>
        <dbReference type="Proteomes" id="UP000245790"/>
    </source>
</evidence>
<dbReference type="InterPro" id="IPR025164">
    <property type="entry name" value="Toastrack_DUF4097"/>
</dbReference>
<comment type="caution">
    <text evidence="3">The sequence shown here is derived from an EMBL/GenBank/DDBJ whole genome shotgun (WGS) entry which is preliminary data.</text>
</comment>
<dbReference type="OrthoDB" id="187423at2"/>
<feature type="signal peptide" evidence="1">
    <location>
        <begin position="1"/>
        <end position="25"/>
    </location>
</feature>
<dbReference type="PANTHER" id="PTHR34094:SF1">
    <property type="entry name" value="PROTEIN FAM185A"/>
    <property type="match status" value="1"/>
</dbReference>
<feature type="domain" description="DUF4097" evidence="2">
    <location>
        <begin position="43"/>
        <end position="290"/>
    </location>
</feature>
<sequence length="314" mass="33172">MIKWQKNSLLLIAACFALMSNSVWADREIEKNFEVEQGGMLELDTDMGSIEVETHQSNSIKVSIEIEGLDEDEFYVTFDETSNGLSIEGNKKDSNWGSWGSRRVRFDITVPKHYNLNLHTSGGSIRVDDLVGNAEVDTSGGSLSFGNIEGEIDGRTSGGSIRVEGAKGNVKVRTSGGSLSIGDIAGDIHGRTSGGSIRLGVVSGTADVATSGGSIRIEEVGGQVEAKTSGGSVELTLSKQPKGHSDISTSGGSITAFLAEGIAVDLYARGRKVYSDFEVNGETSAKYKLKGPINGGGPELELQTSAGNVYIKKK</sequence>
<dbReference type="EMBL" id="QGGU01000002">
    <property type="protein sequence ID" value="PWK53830.1"/>
    <property type="molecule type" value="Genomic_DNA"/>
</dbReference>